<evidence type="ECO:0000313" key="1">
    <source>
        <dbReference type="EMBL" id="MDQ0543976.1"/>
    </source>
</evidence>
<name>A0AAJ1TNB5_9HYPH</name>
<comment type="caution">
    <text evidence="1">The sequence shown here is derived from an EMBL/GenBank/DDBJ whole genome shotgun (WGS) entry which is preliminary data.</text>
</comment>
<proteinExistence type="predicted"/>
<protein>
    <submittedName>
        <fullName evidence="1">Uncharacterized protein</fullName>
    </submittedName>
</protein>
<dbReference type="RefSeq" id="WP_230366431.1">
    <property type="nucleotide sequence ID" value="NZ_JAJALK010000005.1"/>
</dbReference>
<gene>
    <name evidence="1" type="ORF">QO001_002905</name>
</gene>
<reference evidence="1" key="1">
    <citation type="submission" date="2023-07" db="EMBL/GenBank/DDBJ databases">
        <title>Genomic Encyclopedia of Type Strains, Phase IV (KMG-IV): sequencing the most valuable type-strain genomes for metagenomic binning, comparative biology and taxonomic classification.</title>
        <authorList>
            <person name="Goeker M."/>
        </authorList>
    </citation>
    <scope>NUCLEOTIDE SEQUENCE</scope>
    <source>
        <strain evidence="1">DSM 19569</strain>
    </source>
</reference>
<sequence length="233" mass="25322">MNPVGSVTSNPSTALTLMQVDTSLRPRSGQEDAETDPATLAATTALQVLDPRSALTLSTQASDAILSVLHKIPHHKSVGGPAGIDESPMLSDEVFAQTLQNTPTADVEKMLGLGASRWVWRPEAHFMGEAFAKALAAALPNDYDKMDSMRRAIFDDRSAQITLASDVPEAKLVAGYYDMYDSKNKFIGTMRKTSCDQNYLDKYRTDNPGMLIAPVYFGNDAVLVMWPSSSSRT</sequence>
<organism evidence="1 2">
    <name type="scientific">Methylobacterium brachiatum</name>
    <dbReference type="NCBI Taxonomy" id="269660"/>
    <lineage>
        <taxon>Bacteria</taxon>
        <taxon>Pseudomonadati</taxon>
        <taxon>Pseudomonadota</taxon>
        <taxon>Alphaproteobacteria</taxon>
        <taxon>Hyphomicrobiales</taxon>
        <taxon>Methylobacteriaceae</taxon>
        <taxon>Methylobacterium</taxon>
    </lineage>
</organism>
<accession>A0AAJ1TNB5</accession>
<dbReference type="AlphaFoldDB" id="A0AAJ1TNB5"/>
<evidence type="ECO:0000313" key="2">
    <source>
        <dbReference type="Proteomes" id="UP001223420"/>
    </source>
</evidence>
<dbReference type="EMBL" id="JAUSWL010000004">
    <property type="protein sequence ID" value="MDQ0543976.1"/>
    <property type="molecule type" value="Genomic_DNA"/>
</dbReference>
<dbReference type="Proteomes" id="UP001223420">
    <property type="component" value="Unassembled WGS sequence"/>
</dbReference>